<dbReference type="STRING" id="36745.CLSAP_23340"/>
<dbReference type="Pfam" id="PF01473">
    <property type="entry name" value="Choline_bind_1"/>
    <property type="match status" value="1"/>
</dbReference>
<dbReference type="Proteomes" id="UP000011728">
    <property type="component" value="Chromosome"/>
</dbReference>
<dbReference type="SUPFAM" id="SSF69360">
    <property type="entry name" value="Cell wall binding repeat"/>
    <property type="match status" value="1"/>
</dbReference>
<dbReference type="PROSITE" id="PS51170">
    <property type="entry name" value="CW"/>
    <property type="match status" value="1"/>
</dbReference>
<keyword evidence="1" id="KW-0677">Repeat</keyword>
<dbReference type="Pfam" id="PF20251">
    <property type="entry name" value="Big_14"/>
    <property type="match status" value="1"/>
</dbReference>
<proteinExistence type="predicted"/>
<keyword evidence="7" id="KW-1185">Reference proteome</keyword>
<sequence>MKRIEFTKVIASVLVVGSVFALNSVGASAEWKQDSHGWWNTEGNSYSIGWREINGKLYYFGQDGYMLHDTRIGYYILGSDGALIPSIQNDLTEAEKDKGNSNQTNIQKSDGSKSINNTDVKSQFTLDGVTLKLENSAYVLGTKQIKFYITNNTDEIRVCKADYVVSKFEDDMWHTFSQFTKSDDKSVVINPKDTEEGTISLNVLKGFTQFTPGKYRVTKRIGSEDYTVEFDLKEKLS</sequence>
<dbReference type="PATRIC" id="fig|931276.5.peg.2520"/>
<organism evidence="6 7">
    <name type="scientific">Clostridium saccharoperbutylacetonicum N1-4(HMT)</name>
    <dbReference type="NCBI Taxonomy" id="931276"/>
    <lineage>
        <taxon>Bacteria</taxon>
        <taxon>Bacillati</taxon>
        <taxon>Bacillota</taxon>
        <taxon>Clostridia</taxon>
        <taxon>Eubacteriales</taxon>
        <taxon>Clostridiaceae</taxon>
        <taxon>Clostridium</taxon>
    </lineage>
</organism>
<evidence type="ECO:0000256" key="1">
    <source>
        <dbReference type="ARBA" id="ARBA00022737"/>
    </source>
</evidence>
<evidence type="ECO:0000313" key="7">
    <source>
        <dbReference type="Proteomes" id="UP000011728"/>
    </source>
</evidence>
<name>M1LTE6_9CLOT</name>
<dbReference type="EMBL" id="CP004121">
    <property type="protein sequence ID" value="AGF56280.1"/>
    <property type="molecule type" value="Genomic_DNA"/>
</dbReference>
<dbReference type="AlphaFoldDB" id="M1LTE6"/>
<accession>M1LTE6</accession>
<feature type="region of interest" description="Disordered" evidence="3">
    <location>
        <begin position="95"/>
        <end position="114"/>
    </location>
</feature>
<keyword evidence="4" id="KW-0732">Signal</keyword>
<evidence type="ECO:0000256" key="3">
    <source>
        <dbReference type="SAM" id="MobiDB-lite"/>
    </source>
</evidence>
<feature type="chain" id="PRO_5039374309" description="Bacterial Ig-like domain-containing protein" evidence="4">
    <location>
        <begin position="22"/>
        <end position="237"/>
    </location>
</feature>
<dbReference type="HOGENOM" id="CLU_1287376_0_0_9"/>
<dbReference type="InterPro" id="IPR046878">
    <property type="entry name" value="Big_14"/>
</dbReference>
<dbReference type="KEGG" id="csr:Cspa_c25150"/>
<feature type="compositionally biased region" description="Polar residues" evidence="3">
    <location>
        <begin position="100"/>
        <end position="114"/>
    </location>
</feature>
<gene>
    <name evidence="6" type="ORF">Cspa_c25150</name>
</gene>
<evidence type="ECO:0000256" key="4">
    <source>
        <dbReference type="SAM" id="SignalP"/>
    </source>
</evidence>
<dbReference type="Gene3D" id="2.10.270.10">
    <property type="entry name" value="Cholin Binding"/>
    <property type="match status" value="1"/>
</dbReference>
<feature type="signal peptide" evidence="4">
    <location>
        <begin position="1"/>
        <end position="21"/>
    </location>
</feature>
<dbReference type="RefSeq" id="WP_015392599.1">
    <property type="nucleotide sequence ID" value="NC_020291.1"/>
</dbReference>
<evidence type="ECO:0000313" key="6">
    <source>
        <dbReference type="EMBL" id="AGF56280.1"/>
    </source>
</evidence>
<reference evidence="6 7" key="1">
    <citation type="submission" date="2013-02" db="EMBL/GenBank/DDBJ databases">
        <title>Genome sequence of Clostridium saccharoperbutylacetonicum N1-4(HMT).</title>
        <authorList>
            <person name="Poehlein A."/>
            <person name="Daniel R."/>
        </authorList>
    </citation>
    <scope>NUCLEOTIDE SEQUENCE [LARGE SCALE GENOMIC DNA]</scope>
    <source>
        <strain evidence="7">N1-4(HMT)</strain>
    </source>
</reference>
<protein>
    <recommendedName>
        <fullName evidence="5">Bacterial Ig-like domain-containing protein</fullName>
    </recommendedName>
</protein>
<dbReference type="eggNOG" id="ENOG502ZCTG">
    <property type="taxonomic scope" value="Bacteria"/>
</dbReference>
<dbReference type="InterPro" id="IPR018337">
    <property type="entry name" value="Cell_wall/Cho-bd_repeat"/>
</dbReference>
<feature type="domain" description="Bacterial Ig-like" evidence="5">
    <location>
        <begin position="127"/>
        <end position="230"/>
    </location>
</feature>
<evidence type="ECO:0000256" key="2">
    <source>
        <dbReference type="PROSITE-ProRule" id="PRU00591"/>
    </source>
</evidence>
<feature type="repeat" description="Cell wall-binding" evidence="2">
    <location>
        <begin position="47"/>
        <end position="66"/>
    </location>
</feature>
<evidence type="ECO:0000259" key="5">
    <source>
        <dbReference type="Pfam" id="PF20251"/>
    </source>
</evidence>